<dbReference type="Proteomes" id="UP000054408">
    <property type="component" value="Unassembled WGS sequence"/>
</dbReference>
<dbReference type="Pfam" id="PF03308">
    <property type="entry name" value="MeaB"/>
    <property type="match status" value="1"/>
</dbReference>
<dbReference type="GeneID" id="25566341"/>
<dbReference type="CDD" id="cd03114">
    <property type="entry name" value="MMAA-like"/>
    <property type="match status" value="1"/>
</dbReference>
<protein>
    <submittedName>
        <fullName evidence="4">LAO/AO transport system ATPase</fullName>
    </submittedName>
</protein>
<dbReference type="Gene3D" id="1.10.287.130">
    <property type="match status" value="1"/>
</dbReference>
<evidence type="ECO:0000256" key="2">
    <source>
        <dbReference type="SAM" id="SignalP"/>
    </source>
</evidence>
<evidence type="ECO:0000256" key="1">
    <source>
        <dbReference type="ARBA" id="ARBA00009625"/>
    </source>
</evidence>
<reference evidence="4 5" key="1">
    <citation type="submission" date="2010-05" db="EMBL/GenBank/DDBJ databases">
        <title>The Genome Sequence of Thecamonas trahens ATCC 50062.</title>
        <authorList>
            <consortium name="The Broad Institute Genome Sequencing Platform"/>
            <person name="Russ C."/>
            <person name="Cuomo C."/>
            <person name="Shea T."/>
            <person name="Young S.K."/>
            <person name="Zeng Q."/>
            <person name="Koehrsen M."/>
            <person name="Haas B."/>
            <person name="Borodovsky M."/>
            <person name="Guigo R."/>
            <person name="Alvarado L."/>
            <person name="Berlin A."/>
            <person name="Bochicchio J."/>
            <person name="Borenstein D."/>
            <person name="Chapman S."/>
            <person name="Chen Z."/>
            <person name="Freedman E."/>
            <person name="Gellesch M."/>
            <person name="Goldberg J."/>
            <person name="Griggs A."/>
            <person name="Gujja S."/>
            <person name="Heilman E."/>
            <person name="Heiman D."/>
            <person name="Hepburn T."/>
            <person name="Howarth C."/>
            <person name="Jen D."/>
            <person name="Larson L."/>
            <person name="Mehta T."/>
            <person name="Park D."/>
            <person name="Pearson M."/>
            <person name="Roberts A."/>
            <person name="Saif S."/>
            <person name="Shenoy N."/>
            <person name="Sisk P."/>
            <person name="Stolte C."/>
            <person name="Sykes S."/>
            <person name="Thomson T."/>
            <person name="Walk T."/>
            <person name="White J."/>
            <person name="Yandava C."/>
            <person name="Burger G."/>
            <person name="Gray M.W."/>
            <person name="Holland P.W.H."/>
            <person name="King N."/>
            <person name="Lang F.B.F."/>
            <person name="Roger A.J."/>
            <person name="Ruiz-Trillo I."/>
            <person name="Lander E."/>
            <person name="Nusbaum C."/>
        </authorList>
    </citation>
    <scope>NUCLEOTIDE SEQUENCE [LARGE SCALE GENOMIC DNA]</scope>
    <source>
        <strain evidence="4 5">ATCC 50062</strain>
    </source>
</reference>
<dbReference type="InterPro" id="IPR005129">
    <property type="entry name" value="GTPase_ArgK"/>
</dbReference>
<dbReference type="NCBIfam" id="NF006958">
    <property type="entry name" value="PRK09435.1"/>
    <property type="match status" value="1"/>
</dbReference>
<dbReference type="InterPro" id="IPR003593">
    <property type="entry name" value="AAA+_ATPase"/>
</dbReference>
<organism evidence="4 5">
    <name type="scientific">Thecamonas trahens ATCC 50062</name>
    <dbReference type="NCBI Taxonomy" id="461836"/>
    <lineage>
        <taxon>Eukaryota</taxon>
        <taxon>Apusozoa</taxon>
        <taxon>Apusomonadida</taxon>
        <taxon>Apusomonadidae</taxon>
        <taxon>Thecamonas</taxon>
    </lineage>
</organism>
<feature type="signal peptide" evidence="2">
    <location>
        <begin position="1"/>
        <end position="25"/>
    </location>
</feature>
<dbReference type="GO" id="GO:0005525">
    <property type="term" value="F:GTP binding"/>
    <property type="evidence" value="ECO:0007669"/>
    <property type="project" value="InterPro"/>
</dbReference>
<feature type="chain" id="PRO_5005537570" evidence="2">
    <location>
        <begin position="26"/>
        <end position="337"/>
    </location>
</feature>
<dbReference type="Gene3D" id="3.40.50.300">
    <property type="entry name" value="P-loop containing nucleotide triphosphate hydrolases"/>
    <property type="match status" value="1"/>
</dbReference>
<keyword evidence="2" id="KW-0732">Signal</keyword>
<evidence type="ECO:0000313" key="5">
    <source>
        <dbReference type="Proteomes" id="UP000054408"/>
    </source>
</evidence>
<dbReference type="AlphaFoldDB" id="A0A0L0DJQ2"/>
<sequence>MMLLMMMSMMMPMSMMLAMIKGGAGSDPHRGLESSRPDHQVKAQELLARLEAAPNPRASGRPSIRLGISGAPGVGKSTFIEAFGMWLIRSGLSLAVLAIDPSSARTGGSILGDRTRMMELAREPKAYIRTTPSSGTLGGVARHTSDAIAVCDAAGFDVILVETVGVGQSEYAVADVVDMFMLLVSPGAGDELQGIKRGVMELADEVVVTKADGDLSSSANIVRAEYRSALKLMHRKYPDWAPPVRTISSTEGRGLDRLWTDIGSFFDARIASGDLLASRARQRKAALWAVVQDELLRAAKRDAAAVATAEAGVEAGTLSVLAGARRILAATGIDSEP</sequence>
<dbReference type="eggNOG" id="ENOG502QR2W">
    <property type="taxonomic scope" value="Eukaryota"/>
</dbReference>
<accession>A0A0L0DJQ2</accession>
<dbReference type="OMA" id="WAPRVIT"/>
<dbReference type="SUPFAM" id="SSF52540">
    <property type="entry name" value="P-loop containing nucleoside triphosphate hydrolases"/>
    <property type="match status" value="1"/>
</dbReference>
<dbReference type="InterPro" id="IPR027417">
    <property type="entry name" value="P-loop_NTPase"/>
</dbReference>
<name>A0A0L0DJQ2_THETB</name>
<dbReference type="RefSeq" id="XP_013755926.1">
    <property type="nucleotide sequence ID" value="XM_013900472.1"/>
</dbReference>
<evidence type="ECO:0000259" key="3">
    <source>
        <dbReference type="SMART" id="SM00382"/>
    </source>
</evidence>
<dbReference type="EMBL" id="GL349468">
    <property type="protein sequence ID" value="KNC51523.1"/>
    <property type="molecule type" value="Genomic_DNA"/>
</dbReference>
<evidence type="ECO:0000313" key="4">
    <source>
        <dbReference type="EMBL" id="KNC51523.1"/>
    </source>
</evidence>
<gene>
    <name evidence="4" type="ORF">AMSG_07420</name>
</gene>
<keyword evidence="5" id="KW-1185">Reference proteome</keyword>
<dbReference type="GO" id="GO:0003924">
    <property type="term" value="F:GTPase activity"/>
    <property type="evidence" value="ECO:0007669"/>
    <property type="project" value="InterPro"/>
</dbReference>
<dbReference type="PANTHER" id="PTHR23408">
    <property type="entry name" value="METHYLMALONYL-COA MUTASE"/>
    <property type="match status" value="1"/>
</dbReference>
<dbReference type="SMART" id="SM00382">
    <property type="entry name" value="AAA"/>
    <property type="match status" value="1"/>
</dbReference>
<dbReference type="OrthoDB" id="1476984at2759"/>
<dbReference type="GO" id="GO:0005737">
    <property type="term" value="C:cytoplasm"/>
    <property type="evidence" value="ECO:0007669"/>
    <property type="project" value="TreeGrafter"/>
</dbReference>
<dbReference type="PANTHER" id="PTHR23408:SF3">
    <property type="entry name" value="METHYLMALONIC ACIDURIA TYPE A PROTEIN, MITOCHONDRIAL"/>
    <property type="match status" value="1"/>
</dbReference>
<dbReference type="NCBIfam" id="TIGR00750">
    <property type="entry name" value="lao"/>
    <property type="match status" value="1"/>
</dbReference>
<comment type="similarity">
    <text evidence="1">Belongs to the SIMIBI class G3E GTPase family. ArgK/MeaB subfamily.</text>
</comment>
<dbReference type="STRING" id="461836.A0A0L0DJQ2"/>
<proteinExistence type="inferred from homology"/>
<feature type="domain" description="AAA+ ATPase" evidence="3">
    <location>
        <begin position="62"/>
        <end position="238"/>
    </location>
</feature>